<evidence type="ECO:0000256" key="6">
    <source>
        <dbReference type="ARBA" id="ARBA00023002"/>
    </source>
</evidence>
<evidence type="ECO:0000256" key="9">
    <source>
        <dbReference type="ARBA" id="ARBA00049260"/>
    </source>
</evidence>
<comment type="caution">
    <text evidence="11">The sequence shown here is derived from an EMBL/GenBank/DDBJ whole genome shotgun (WGS) entry which is preliminary data.</text>
</comment>
<dbReference type="InterPro" id="IPR003099">
    <property type="entry name" value="Prephen_DH"/>
</dbReference>
<dbReference type="InterPro" id="IPR046825">
    <property type="entry name" value="PDH_C"/>
</dbReference>
<comment type="similarity">
    <text evidence="2">Belongs to the prephenate/arogenate dehydrogenase family.</text>
</comment>
<dbReference type="Pfam" id="PF20463">
    <property type="entry name" value="PDH_C"/>
    <property type="match status" value="1"/>
</dbReference>
<dbReference type="InterPro" id="IPR008927">
    <property type="entry name" value="6-PGluconate_DH-like_C_sf"/>
</dbReference>
<sequence>MPFLFEQATIIGVGLIGGSLARAARGRGLIRRFVGAGRGAANLERALALRVVDRVSADHREAVGDSDLVVIGTPVQAAIEVARAILPAMRPGAVLTDVGSVKGPFVRAVEGMDIGGVRFVGGHPIAGTEKSGVEASFPELFEGRRVILTPTPRTDPRAIEALKALWEEVGARVDLMDPGTHDRILADISHLPHLVAYALVDAALKGEGLPYAAGGFRDFTRIASSSPEMWREICLDNREALLASLGAFEAHLAVLRRAVEAGDGRTLDEVFRRAKAGRDGWLRDKGWA</sequence>
<dbReference type="PANTHER" id="PTHR21363">
    <property type="entry name" value="PREPHENATE DEHYDROGENASE"/>
    <property type="match status" value="1"/>
</dbReference>
<feature type="domain" description="Prephenate/arogenate dehydrogenase" evidence="10">
    <location>
        <begin position="6"/>
        <end position="288"/>
    </location>
</feature>
<keyword evidence="4" id="KW-0827">Tyrosine biosynthesis</keyword>
<proteinExistence type="inferred from homology"/>
<dbReference type="PANTHER" id="PTHR21363:SF0">
    <property type="entry name" value="PREPHENATE DEHYDROGENASE [NADP(+)]"/>
    <property type="match status" value="1"/>
</dbReference>
<dbReference type="Gene3D" id="3.40.50.720">
    <property type="entry name" value="NAD(P)-binding Rossmann-like Domain"/>
    <property type="match status" value="1"/>
</dbReference>
<evidence type="ECO:0000256" key="8">
    <source>
        <dbReference type="ARBA" id="ARBA00023141"/>
    </source>
</evidence>
<evidence type="ECO:0000256" key="2">
    <source>
        <dbReference type="ARBA" id="ARBA00007964"/>
    </source>
</evidence>
<evidence type="ECO:0000256" key="3">
    <source>
        <dbReference type="ARBA" id="ARBA00012068"/>
    </source>
</evidence>
<reference evidence="11" key="1">
    <citation type="submission" date="2020-07" db="EMBL/GenBank/DDBJ databases">
        <title>Huge and variable diversity of episymbiotic CPR bacteria and DPANN archaea in groundwater ecosystems.</title>
        <authorList>
            <person name="He C.Y."/>
            <person name="Keren R."/>
            <person name="Whittaker M."/>
            <person name="Farag I.F."/>
            <person name="Doudna J."/>
            <person name="Cate J.H.D."/>
            <person name="Banfield J.F."/>
        </authorList>
    </citation>
    <scope>NUCLEOTIDE SEQUENCE</scope>
    <source>
        <strain evidence="11">NC_groundwater_763_Ag_S-0.2um_68_21</strain>
    </source>
</reference>
<dbReference type="SUPFAM" id="SSF48179">
    <property type="entry name" value="6-phosphogluconate dehydrogenase C-terminal domain-like"/>
    <property type="match status" value="1"/>
</dbReference>
<protein>
    <recommendedName>
        <fullName evidence="3">prephenate dehydrogenase</fullName>
        <ecNumber evidence="3">1.3.1.12</ecNumber>
    </recommendedName>
</protein>
<dbReference type="FunFam" id="1.10.3660.10:FF:000003">
    <property type="entry name" value="Prephenate dehydrogenase"/>
    <property type="match status" value="1"/>
</dbReference>
<dbReference type="Gene3D" id="1.10.3660.10">
    <property type="entry name" value="6-phosphogluconate dehydrogenase C-terminal like domain"/>
    <property type="match status" value="1"/>
</dbReference>
<evidence type="ECO:0000256" key="7">
    <source>
        <dbReference type="ARBA" id="ARBA00023027"/>
    </source>
</evidence>
<keyword evidence="7" id="KW-0520">NAD</keyword>
<evidence type="ECO:0000256" key="5">
    <source>
        <dbReference type="ARBA" id="ARBA00022605"/>
    </source>
</evidence>
<dbReference type="GO" id="GO:0004665">
    <property type="term" value="F:prephenate dehydrogenase (NADP+) activity"/>
    <property type="evidence" value="ECO:0007669"/>
    <property type="project" value="InterPro"/>
</dbReference>
<name>A0A932MRG8_UNCTE</name>
<dbReference type="InterPro" id="IPR050812">
    <property type="entry name" value="Preph/Arog_dehydrog"/>
</dbReference>
<gene>
    <name evidence="11" type="ORF">HYZ11_15655</name>
</gene>
<comment type="catalytic activity">
    <reaction evidence="9">
        <text>prephenate + NAD(+) = 3-(4-hydroxyphenyl)pyruvate + CO2 + NADH</text>
        <dbReference type="Rhea" id="RHEA:13869"/>
        <dbReference type="ChEBI" id="CHEBI:16526"/>
        <dbReference type="ChEBI" id="CHEBI:29934"/>
        <dbReference type="ChEBI" id="CHEBI:36242"/>
        <dbReference type="ChEBI" id="CHEBI:57540"/>
        <dbReference type="ChEBI" id="CHEBI:57945"/>
        <dbReference type="EC" id="1.3.1.12"/>
    </reaction>
</comment>
<dbReference type="InterPro" id="IPR036291">
    <property type="entry name" value="NAD(P)-bd_dom_sf"/>
</dbReference>
<evidence type="ECO:0000256" key="1">
    <source>
        <dbReference type="ARBA" id="ARBA00005067"/>
    </source>
</evidence>
<dbReference type="GO" id="GO:0006571">
    <property type="term" value="P:tyrosine biosynthetic process"/>
    <property type="evidence" value="ECO:0007669"/>
    <property type="project" value="UniProtKB-KW"/>
</dbReference>
<dbReference type="Proteomes" id="UP000782312">
    <property type="component" value="Unassembled WGS sequence"/>
</dbReference>
<dbReference type="EC" id="1.3.1.12" evidence="3"/>
<dbReference type="EMBL" id="JACPUR010000037">
    <property type="protein sequence ID" value="MBI3129041.1"/>
    <property type="molecule type" value="Genomic_DNA"/>
</dbReference>
<dbReference type="InterPro" id="IPR046826">
    <property type="entry name" value="PDH_N"/>
</dbReference>
<accession>A0A932MRG8</accession>
<dbReference type="FunFam" id="3.40.50.720:FF:000208">
    <property type="entry name" value="Prephenate dehydrogenase"/>
    <property type="match status" value="1"/>
</dbReference>
<dbReference type="SUPFAM" id="SSF51735">
    <property type="entry name" value="NAD(P)-binding Rossmann-fold domains"/>
    <property type="match status" value="1"/>
</dbReference>
<evidence type="ECO:0000313" key="12">
    <source>
        <dbReference type="Proteomes" id="UP000782312"/>
    </source>
</evidence>
<dbReference type="GO" id="GO:0070403">
    <property type="term" value="F:NAD+ binding"/>
    <property type="evidence" value="ECO:0007669"/>
    <property type="project" value="InterPro"/>
</dbReference>
<comment type="pathway">
    <text evidence="1">Amino-acid biosynthesis; L-tyrosine biosynthesis; (4-hydroxyphenyl)pyruvate from prephenate (NAD(+) route): step 1/1.</text>
</comment>
<organism evidence="11 12">
    <name type="scientific">Tectimicrobiota bacterium</name>
    <dbReference type="NCBI Taxonomy" id="2528274"/>
    <lineage>
        <taxon>Bacteria</taxon>
        <taxon>Pseudomonadati</taxon>
        <taxon>Nitrospinota/Tectimicrobiota group</taxon>
        <taxon>Candidatus Tectimicrobiota</taxon>
    </lineage>
</organism>
<keyword evidence="6" id="KW-0560">Oxidoreductase</keyword>
<keyword evidence="8" id="KW-0057">Aromatic amino acid biosynthesis</keyword>
<evidence type="ECO:0000259" key="10">
    <source>
        <dbReference type="PROSITE" id="PS51176"/>
    </source>
</evidence>
<dbReference type="PROSITE" id="PS51176">
    <property type="entry name" value="PDH_ADH"/>
    <property type="match status" value="1"/>
</dbReference>
<evidence type="ECO:0000256" key="4">
    <source>
        <dbReference type="ARBA" id="ARBA00022498"/>
    </source>
</evidence>
<dbReference type="GO" id="GO:0008977">
    <property type="term" value="F:prephenate dehydrogenase (NAD+) activity"/>
    <property type="evidence" value="ECO:0007669"/>
    <property type="project" value="UniProtKB-EC"/>
</dbReference>
<dbReference type="Pfam" id="PF02153">
    <property type="entry name" value="PDH_N"/>
    <property type="match status" value="1"/>
</dbReference>
<evidence type="ECO:0000313" key="11">
    <source>
        <dbReference type="EMBL" id="MBI3129041.1"/>
    </source>
</evidence>
<keyword evidence="5" id="KW-0028">Amino-acid biosynthesis</keyword>
<dbReference type="AlphaFoldDB" id="A0A932MRG8"/>